<dbReference type="InterPro" id="IPR000639">
    <property type="entry name" value="Epox_hydrolase-like"/>
</dbReference>
<dbReference type="InterPro" id="IPR000073">
    <property type="entry name" value="AB_hydrolase_1"/>
</dbReference>
<comment type="caution">
    <text evidence="2">The sequence shown here is derived from an EMBL/GenBank/DDBJ whole genome shotgun (WGS) entry which is preliminary data.</text>
</comment>
<dbReference type="PRINTS" id="PR00412">
    <property type="entry name" value="EPOXHYDRLASE"/>
</dbReference>
<proteinExistence type="predicted"/>
<dbReference type="EMBL" id="JABEPQ010000001">
    <property type="protein sequence ID" value="NNM45630.1"/>
    <property type="molecule type" value="Genomic_DNA"/>
</dbReference>
<dbReference type="GO" id="GO:0016020">
    <property type="term" value="C:membrane"/>
    <property type="evidence" value="ECO:0007669"/>
    <property type="project" value="TreeGrafter"/>
</dbReference>
<dbReference type="PRINTS" id="PR00111">
    <property type="entry name" value="ABHYDROLASE"/>
</dbReference>
<reference evidence="2 3" key="1">
    <citation type="submission" date="2020-04" db="EMBL/GenBank/DDBJ databases">
        <title>Knoellia sp. isolate from air conditioner.</title>
        <authorList>
            <person name="Chea S."/>
            <person name="Kim D.-U."/>
        </authorList>
    </citation>
    <scope>NUCLEOTIDE SEQUENCE [LARGE SCALE GENOMIC DNA]</scope>
    <source>
        <strain evidence="2 3">DB2414S</strain>
    </source>
</reference>
<evidence type="ECO:0000313" key="3">
    <source>
        <dbReference type="Proteomes" id="UP000588586"/>
    </source>
</evidence>
<keyword evidence="2" id="KW-0378">Hydrolase</keyword>
<evidence type="ECO:0000259" key="1">
    <source>
        <dbReference type="Pfam" id="PF00561"/>
    </source>
</evidence>
<evidence type="ECO:0000313" key="2">
    <source>
        <dbReference type="EMBL" id="NNM45630.1"/>
    </source>
</evidence>
<dbReference type="PANTHER" id="PTHR43798">
    <property type="entry name" value="MONOACYLGLYCEROL LIPASE"/>
    <property type="match status" value="1"/>
</dbReference>
<organism evidence="2 3">
    <name type="scientific">Knoellia koreensis</name>
    <dbReference type="NCBI Taxonomy" id="2730921"/>
    <lineage>
        <taxon>Bacteria</taxon>
        <taxon>Bacillati</taxon>
        <taxon>Actinomycetota</taxon>
        <taxon>Actinomycetes</taxon>
        <taxon>Micrococcales</taxon>
        <taxon>Intrasporangiaceae</taxon>
        <taxon>Knoellia</taxon>
    </lineage>
</organism>
<dbReference type="Proteomes" id="UP000588586">
    <property type="component" value="Unassembled WGS sequence"/>
</dbReference>
<dbReference type="Pfam" id="PF00561">
    <property type="entry name" value="Abhydrolase_1"/>
    <property type="match status" value="1"/>
</dbReference>
<dbReference type="Gene3D" id="3.40.50.1820">
    <property type="entry name" value="alpha/beta hydrolase"/>
    <property type="match status" value="1"/>
</dbReference>
<dbReference type="SUPFAM" id="SSF53474">
    <property type="entry name" value="alpha/beta-Hydrolases"/>
    <property type="match status" value="1"/>
</dbReference>
<feature type="domain" description="AB hydrolase-1" evidence="1">
    <location>
        <begin position="12"/>
        <end position="112"/>
    </location>
</feature>
<name>A0A849H712_9MICO</name>
<dbReference type="AlphaFoldDB" id="A0A849H712"/>
<gene>
    <name evidence="2" type="ORF">HJG52_06375</name>
</gene>
<sequence length="259" mass="27977">MVLAHDVEGSGPPVLLLHSGATDRRMWEPLLPALGHAFTVVRPDLRGWGDSALPGGPYADADDLDELLAHLGIDHVRVVGSSMGGRVAMELATRHPGRVEELVLLCAAYRGLDVDDPEQEAFGTKEDELLEAGDVDGAVELNVEQLLGPDADHDARERLRLMQRRAFEVQLAADELDPPPQPERVEVDPAAIAVPTLVVSGGHDFAHFTAVADHLAAQIPGAERLQLDWAGHLPAMERPDAVLALLLDTLRDDPDVHRP</sequence>
<protein>
    <submittedName>
        <fullName evidence="2">Alpha/beta fold hydrolase</fullName>
    </submittedName>
</protein>
<dbReference type="InterPro" id="IPR029058">
    <property type="entry name" value="AB_hydrolase_fold"/>
</dbReference>
<dbReference type="RefSeq" id="WP_171242626.1">
    <property type="nucleotide sequence ID" value="NZ_JABEPQ010000001.1"/>
</dbReference>
<dbReference type="GO" id="GO:0016787">
    <property type="term" value="F:hydrolase activity"/>
    <property type="evidence" value="ECO:0007669"/>
    <property type="project" value="UniProtKB-KW"/>
</dbReference>
<accession>A0A849H712</accession>
<dbReference type="InterPro" id="IPR050266">
    <property type="entry name" value="AB_hydrolase_sf"/>
</dbReference>
<dbReference type="PANTHER" id="PTHR43798:SF33">
    <property type="entry name" value="HYDROLASE, PUTATIVE (AFU_ORTHOLOGUE AFUA_2G14860)-RELATED"/>
    <property type="match status" value="1"/>
</dbReference>
<keyword evidence="3" id="KW-1185">Reference proteome</keyword>